<dbReference type="GO" id="GO:0009279">
    <property type="term" value="C:cell outer membrane"/>
    <property type="evidence" value="ECO:0007669"/>
    <property type="project" value="UniProtKB-SubCell"/>
</dbReference>
<evidence type="ECO:0000256" key="3">
    <source>
        <dbReference type="ARBA" id="ARBA00022452"/>
    </source>
</evidence>
<evidence type="ECO:0000256" key="5">
    <source>
        <dbReference type="ARBA" id="ARBA00022729"/>
    </source>
</evidence>
<feature type="signal peptide" evidence="10">
    <location>
        <begin position="1"/>
        <end position="23"/>
    </location>
</feature>
<dbReference type="GO" id="GO:0006811">
    <property type="term" value="P:monoatomic ion transport"/>
    <property type="evidence" value="ECO:0007669"/>
    <property type="project" value="UniProtKB-KW"/>
</dbReference>
<evidence type="ECO:0000313" key="11">
    <source>
        <dbReference type="EMBL" id="CUU42713.1"/>
    </source>
</evidence>
<sequence length="494" mass="52526">MSIVKSLLLGSAAGLVAVASAQAADLPAKSKAVEYVKVCDAYGAGFYYIPGTDVCLKVGGYLRADYYTAFANGGTAPLYIGQNNITQDGNVSYDRADDLTTTRARVAIDLDARTRTEYGTLRSYGRFYVSNDSAGGSSTLTNSVSSRAVDMDRAFIQFAGFTFGYVQSFFDFSTGLGTFVTANVGSNKLNNVFAYTASLGNGLSVTIAAEDAANRRSQIQARAGLTTPDTFDLDNGTGHVSYTDGTLAQAGLAMPEFVANIRIDQSWGSAQLSGAIHQLRSDTSDLAQVAGFTRAEDNDTDYGFAIGAGITFNLDSLTKGDQFIVQGSYADGATEYTGLSGQNQNGGRPGLGIIRGTSGAVVDLADGYVDPVTGSIEKVSAWTIRADFRHFWTPGLRSTLFGGYSSVDVPEVVGVTNYAGATVGTGGYYSTARDFNLYQIGFNTTWSPVRNLDIGVELLYSKIDVGGDFDPDGKAYYQNDEDIFSGMLRVQRNF</sequence>
<comment type="function">
    <text evidence="10">Forms passive diffusion pores that allow small molecular weight hydrophilic materials across the outer membrane.</text>
</comment>
<dbReference type="STRING" id="1079.BVIR_2281"/>
<evidence type="ECO:0000256" key="9">
    <source>
        <dbReference type="ARBA" id="ARBA00023237"/>
    </source>
</evidence>
<accession>A0A0P0J850</accession>
<evidence type="ECO:0000256" key="6">
    <source>
        <dbReference type="ARBA" id="ARBA00023065"/>
    </source>
</evidence>
<dbReference type="InterPro" id="IPR003684">
    <property type="entry name" value="Porin_alphabac"/>
</dbReference>
<comment type="similarity">
    <text evidence="1 10">Belongs to the alphaproteobacteria porin family.</text>
</comment>
<dbReference type="PATRIC" id="fig|1079.6.peg.2375"/>
<dbReference type="Proteomes" id="UP000065734">
    <property type="component" value="Chromosome I"/>
</dbReference>
<evidence type="ECO:0000256" key="1">
    <source>
        <dbReference type="ARBA" id="ARBA00009521"/>
    </source>
</evidence>
<keyword evidence="3 10" id="KW-1134">Transmembrane beta strand</keyword>
<keyword evidence="7 10" id="KW-0626">Porin</keyword>
<keyword evidence="6 10" id="KW-0406">Ion transport</keyword>
<gene>
    <name evidence="11" type="primary">omp2b</name>
    <name evidence="11" type="ORF">BVIRIDIS_17270</name>
</gene>
<name>A0A0P0J850_BLAVI</name>
<comment type="subcellular location">
    <subcellularLocation>
        <location evidence="10">Cell outer membrane</location>
        <topology evidence="10">Multi-pass membrane protein</topology>
    </subcellularLocation>
</comment>
<evidence type="ECO:0000256" key="2">
    <source>
        <dbReference type="ARBA" id="ARBA00022448"/>
    </source>
</evidence>
<keyword evidence="9 10" id="KW-0998">Cell outer membrane</keyword>
<dbReference type="AlphaFoldDB" id="A0A0P0J850"/>
<protein>
    <recommendedName>
        <fullName evidence="10">Porin</fullName>
    </recommendedName>
</protein>
<comment type="domain">
    <text evidence="10">Consists of 16-stranded beta-barrel sheets, with large surface-exposed loops, that form a transmembrane pore at the center of each barrel. The pore is partially ocluded by a peptide loop that folds into the pore lumen.</text>
</comment>
<organism evidence="11 12">
    <name type="scientific">Blastochloris viridis</name>
    <name type="common">Rhodopseudomonas viridis</name>
    <dbReference type="NCBI Taxonomy" id="1079"/>
    <lineage>
        <taxon>Bacteria</taxon>
        <taxon>Pseudomonadati</taxon>
        <taxon>Pseudomonadota</taxon>
        <taxon>Alphaproteobacteria</taxon>
        <taxon>Hyphomicrobiales</taxon>
        <taxon>Blastochloridaceae</taxon>
        <taxon>Blastochloris</taxon>
    </lineage>
</organism>
<evidence type="ECO:0000256" key="7">
    <source>
        <dbReference type="ARBA" id="ARBA00023114"/>
    </source>
</evidence>
<keyword evidence="4 10" id="KW-0812">Transmembrane</keyword>
<keyword evidence="2 10" id="KW-0813">Transport</keyword>
<dbReference type="GO" id="GO:0015288">
    <property type="term" value="F:porin activity"/>
    <property type="evidence" value="ECO:0007669"/>
    <property type="project" value="UniProtKB-KW"/>
</dbReference>
<keyword evidence="5 10" id="KW-0732">Signal</keyword>
<dbReference type="OrthoDB" id="7801681at2"/>
<reference evidence="12" key="1">
    <citation type="journal article" date="2016" name="Genome Announc.">
        <title>Revised genome sequence of the purple photosynthetic bacterium Blastochloris viridis.</title>
        <authorList>
            <person name="Liu L.N."/>
            <person name="Faulkner M."/>
            <person name="Liu X."/>
            <person name="Huang F."/>
            <person name="Darby A.C."/>
            <person name="Hall N."/>
        </authorList>
    </citation>
    <scope>NUCLEOTIDE SEQUENCE [LARGE SCALE GENOMIC DNA]</scope>
    <source>
        <strain evidence="12">ATCC 19567 / DSM 133 / F</strain>
    </source>
</reference>
<evidence type="ECO:0000256" key="4">
    <source>
        <dbReference type="ARBA" id="ARBA00022692"/>
    </source>
</evidence>
<keyword evidence="8 10" id="KW-0472">Membrane</keyword>
<evidence type="ECO:0000256" key="8">
    <source>
        <dbReference type="ARBA" id="ARBA00023136"/>
    </source>
</evidence>
<evidence type="ECO:0000256" key="10">
    <source>
        <dbReference type="RuleBase" id="RU364005"/>
    </source>
</evidence>
<dbReference type="RefSeq" id="WP_055037718.1">
    <property type="nucleotide sequence ID" value="NZ_AP014854.2"/>
</dbReference>
<evidence type="ECO:0000313" key="12">
    <source>
        <dbReference type="Proteomes" id="UP000065734"/>
    </source>
</evidence>
<keyword evidence="12" id="KW-1185">Reference proteome</keyword>
<feature type="chain" id="PRO_5009361002" description="Porin" evidence="10">
    <location>
        <begin position="24"/>
        <end position="494"/>
    </location>
</feature>
<dbReference type="KEGG" id="bvr:BVIR_2281"/>
<dbReference type="EMBL" id="LN907867">
    <property type="protein sequence ID" value="CUU42713.1"/>
    <property type="molecule type" value="Genomic_DNA"/>
</dbReference>
<proteinExistence type="inferred from homology"/>
<dbReference type="Pfam" id="PF02530">
    <property type="entry name" value="Porin_2"/>
    <property type="match status" value="1"/>
</dbReference>
<dbReference type="GO" id="GO:0046930">
    <property type="term" value="C:pore complex"/>
    <property type="evidence" value="ECO:0007669"/>
    <property type="project" value="UniProtKB-KW"/>
</dbReference>